<sequence>MFRLFGFIPHSTEIQVRGGVWHLIRNPYHRSDILRSGVPCGEGVRPQSLVTRVKLDVAQVQIVHQTWLSQANKFVPSNMSDGDRWGVIDTISCRLLFDQAFEHVLRTDGTFTDAHLFVCPLQVASHEPRFTLALPESGHYHWALDSTRNTRMSLENSDALSLPRFRFNCAHGAPSGRRTITTLSRNFTKRTDLMPIVSMLQAFLNYPSCR</sequence>
<reference evidence="1" key="1">
    <citation type="submission" date="2023-03" db="EMBL/GenBank/DDBJ databases">
        <title>Massive genome expansion in bonnet fungi (Mycena s.s.) driven by repeated elements and novel gene families across ecological guilds.</title>
        <authorList>
            <consortium name="Lawrence Berkeley National Laboratory"/>
            <person name="Harder C.B."/>
            <person name="Miyauchi S."/>
            <person name="Viragh M."/>
            <person name="Kuo A."/>
            <person name="Thoen E."/>
            <person name="Andreopoulos B."/>
            <person name="Lu D."/>
            <person name="Skrede I."/>
            <person name="Drula E."/>
            <person name="Henrissat B."/>
            <person name="Morin E."/>
            <person name="Kohler A."/>
            <person name="Barry K."/>
            <person name="LaButti K."/>
            <person name="Morin E."/>
            <person name="Salamov A."/>
            <person name="Lipzen A."/>
            <person name="Mereny Z."/>
            <person name="Hegedus B."/>
            <person name="Baldrian P."/>
            <person name="Stursova M."/>
            <person name="Weitz H."/>
            <person name="Taylor A."/>
            <person name="Grigoriev I.V."/>
            <person name="Nagy L.G."/>
            <person name="Martin F."/>
            <person name="Kauserud H."/>
        </authorList>
    </citation>
    <scope>NUCLEOTIDE SEQUENCE</scope>
    <source>
        <strain evidence="1">CBHHK067</strain>
    </source>
</reference>
<dbReference type="AlphaFoldDB" id="A0AAD7D0U1"/>
<dbReference type="Proteomes" id="UP001221757">
    <property type="component" value="Unassembled WGS sequence"/>
</dbReference>
<dbReference type="EMBL" id="JARKIE010000173">
    <property type="protein sequence ID" value="KAJ7671716.1"/>
    <property type="molecule type" value="Genomic_DNA"/>
</dbReference>
<evidence type="ECO:0000313" key="1">
    <source>
        <dbReference type="EMBL" id="KAJ7671716.1"/>
    </source>
</evidence>
<protein>
    <submittedName>
        <fullName evidence="1">Uncharacterized protein</fullName>
    </submittedName>
</protein>
<organism evidence="1 2">
    <name type="scientific">Mycena rosella</name>
    <name type="common">Pink bonnet</name>
    <name type="synonym">Agaricus rosellus</name>
    <dbReference type="NCBI Taxonomy" id="1033263"/>
    <lineage>
        <taxon>Eukaryota</taxon>
        <taxon>Fungi</taxon>
        <taxon>Dikarya</taxon>
        <taxon>Basidiomycota</taxon>
        <taxon>Agaricomycotina</taxon>
        <taxon>Agaricomycetes</taxon>
        <taxon>Agaricomycetidae</taxon>
        <taxon>Agaricales</taxon>
        <taxon>Marasmiineae</taxon>
        <taxon>Mycenaceae</taxon>
        <taxon>Mycena</taxon>
    </lineage>
</organism>
<evidence type="ECO:0000313" key="2">
    <source>
        <dbReference type="Proteomes" id="UP001221757"/>
    </source>
</evidence>
<gene>
    <name evidence="1" type="ORF">B0H17DRAFT_194043</name>
</gene>
<comment type="caution">
    <text evidence="1">The sequence shown here is derived from an EMBL/GenBank/DDBJ whole genome shotgun (WGS) entry which is preliminary data.</text>
</comment>
<accession>A0AAD7D0U1</accession>
<name>A0AAD7D0U1_MYCRO</name>
<proteinExistence type="predicted"/>
<keyword evidence="2" id="KW-1185">Reference proteome</keyword>